<evidence type="ECO:0000256" key="4">
    <source>
        <dbReference type="ARBA" id="ARBA00022833"/>
    </source>
</evidence>
<organism evidence="6 7">
    <name type="scientific">Methanocaldococcus infernus (strain DSM 11812 / JCM 15783 / ME)</name>
    <dbReference type="NCBI Taxonomy" id="573063"/>
    <lineage>
        <taxon>Archaea</taxon>
        <taxon>Methanobacteriati</taxon>
        <taxon>Methanobacteriota</taxon>
        <taxon>Methanomada group</taxon>
        <taxon>Methanococci</taxon>
        <taxon>Methanococcales</taxon>
        <taxon>Methanocaldococcaceae</taxon>
        <taxon>Methanocaldococcus</taxon>
    </lineage>
</organism>
<keyword evidence="7" id="KW-1185">Reference proteome</keyword>
<reference evidence="6" key="1">
    <citation type="submission" date="2010-04" db="EMBL/GenBank/DDBJ databases">
        <title>Complete sequence of Methanocaldococcus infernus ME.</title>
        <authorList>
            <consortium name="US DOE Joint Genome Institute"/>
            <person name="Lucas S."/>
            <person name="Copeland A."/>
            <person name="Lapidus A."/>
            <person name="Cheng J.-F."/>
            <person name="Bruce D."/>
            <person name="Goodwin L."/>
            <person name="Pitluck S."/>
            <person name="Munk A.C."/>
            <person name="Detter J.C."/>
            <person name="Han C."/>
            <person name="Tapia R."/>
            <person name="Land M."/>
            <person name="Hauser L."/>
            <person name="Kyrpides N."/>
            <person name="Mikhailova N."/>
            <person name="Sieprawska-Lupa M."/>
            <person name="Whitman W.B."/>
            <person name="Woyke T."/>
        </authorList>
    </citation>
    <scope>NUCLEOTIDE SEQUENCE [LARGE SCALE GENOMIC DNA]</scope>
    <source>
        <strain evidence="6">ME</strain>
    </source>
</reference>
<evidence type="ECO:0000256" key="2">
    <source>
        <dbReference type="ARBA" id="ARBA00022723"/>
    </source>
</evidence>
<dbReference type="GeneID" id="9132035"/>
<dbReference type="Pfam" id="PF00753">
    <property type="entry name" value="Lactamase_B"/>
    <property type="match status" value="1"/>
</dbReference>
<gene>
    <name evidence="6" type="ordered locus">Metin_1018</name>
</gene>
<keyword evidence="4" id="KW-0862">Zinc</keyword>
<dbReference type="STRING" id="573063.Metin_1018"/>
<dbReference type="InterPro" id="IPR001279">
    <property type="entry name" value="Metallo-B-lactamas"/>
</dbReference>
<dbReference type="SUPFAM" id="SSF56281">
    <property type="entry name" value="Metallo-hydrolase/oxidoreductase"/>
    <property type="match status" value="1"/>
</dbReference>
<evidence type="ECO:0000256" key="1">
    <source>
        <dbReference type="ARBA" id="ARBA00001947"/>
    </source>
</evidence>
<dbReference type="Proteomes" id="UP000002061">
    <property type="component" value="Chromosome"/>
</dbReference>
<keyword evidence="2" id="KW-0479">Metal-binding</keyword>
<evidence type="ECO:0000313" key="7">
    <source>
        <dbReference type="Proteomes" id="UP000002061"/>
    </source>
</evidence>
<evidence type="ECO:0000259" key="5">
    <source>
        <dbReference type="SMART" id="SM00849"/>
    </source>
</evidence>
<dbReference type="Gene3D" id="3.60.15.10">
    <property type="entry name" value="Ribonuclease Z/Hydroxyacylglutathione hydrolase-like"/>
    <property type="match status" value="1"/>
</dbReference>
<evidence type="ECO:0000313" key="6">
    <source>
        <dbReference type="EMBL" id="ADG13676.1"/>
    </source>
</evidence>
<protein>
    <submittedName>
        <fullName evidence="6">Beta-lactamase domain protein</fullName>
    </submittedName>
</protein>
<proteinExistence type="predicted"/>
<dbReference type="eggNOG" id="arCOG00504">
    <property type="taxonomic scope" value="Archaea"/>
</dbReference>
<dbReference type="OrthoDB" id="197151at2157"/>
<sequence length="204" mass="23156">MIAMINGYGYSSNTYVILDKDIIVVDPGSEESFDKLMDELEFITNKVDYIINTHCHYDHSSANYLLEEIFDCPTIIHDNEVNHLKRGDEVTVSWLFGKRLKAPKEIVPLSEVEIDFLKFVHTPGHTYGSISIIYEDKVLTGDTLFSNSVGRWDLPTGNLEELKSSILKLERLIYENNIKEVLPGHGEVGNRKSLEIAKALLGLR</sequence>
<accession>D5VSX3</accession>
<dbReference type="InterPro" id="IPR051453">
    <property type="entry name" value="MBL_Glyoxalase_II"/>
</dbReference>
<keyword evidence="3" id="KW-0378">Hydrolase</keyword>
<dbReference type="SMART" id="SM00849">
    <property type="entry name" value="Lactamase_B"/>
    <property type="match status" value="1"/>
</dbReference>
<comment type="cofactor">
    <cofactor evidence="1">
        <name>Zn(2+)</name>
        <dbReference type="ChEBI" id="CHEBI:29105"/>
    </cofactor>
</comment>
<dbReference type="PANTHER" id="PTHR46233:SF3">
    <property type="entry name" value="HYDROXYACYLGLUTATHIONE HYDROLASE GLOC"/>
    <property type="match status" value="1"/>
</dbReference>
<dbReference type="GO" id="GO:0046872">
    <property type="term" value="F:metal ion binding"/>
    <property type="evidence" value="ECO:0007669"/>
    <property type="project" value="UniProtKB-KW"/>
</dbReference>
<dbReference type="HOGENOM" id="CLU_030571_5_2_2"/>
<dbReference type="RefSeq" id="WP_013100421.1">
    <property type="nucleotide sequence ID" value="NC_014122.1"/>
</dbReference>
<evidence type="ECO:0000256" key="3">
    <source>
        <dbReference type="ARBA" id="ARBA00022801"/>
    </source>
</evidence>
<dbReference type="CDD" id="cd06262">
    <property type="entry name" value="metallo-hydrolase-like_MBL-fold"/>
    <property type="match status" value="1"/>
</dbReference>
<name>D5VSX3_METIM</name>
<dbReference type="GO" id="GO:0016787">
    <property type="term" value="F:hydrolase activity"/>
    <property type="evidence" value="ECO:0007669"/>
    <property type="project" value="UniProtKB-KW"/>
</dbReference>
<dbReference type="KEGG" id="mif:Metin_1018"/>
<dbReference type="InterPro" id="IPR036866">
    <property type="entry name" value="RibonucZ/Hydroxyglut_hydro"/>
</dbReference>
<dbReference type="AlphaFoldDB" id="D5VSX3"/>
<dbReference type="PANTHER" id="PTHR46233">
    <property type="entry name" value="HYDROXYACYLGLUTATHIONE HYDROLASE GLOC"/>
    <property type="match status" value="1"/>
</dbReference>
<dbReference type="EMBL" id="CP002009">
    <property type="protein sequence ID" value="ADG13676.1"/>
    <property type="molecule type" value="Genomic_DNA"/>
</dbReference>
<feature type="domain" description="Metallo-beta-lactamase" evidence="5">
    <location>
        <begin position="11"/>
        <end position="185"/>
    </location>
</feature>